<dbReference type="Proteomes" id="UP000283458">
    <property type="component" value="Unassembled WGS sequence"/>
</dbReference>
<organism evidence="1 2">
    <name type="scientific">Azospirillum cavernae</name>
    <dbReference type="NCBI Taxonomy" id="2320860"/>
    <lineage>
        <taxon>Bacteria</taxon>
        <taxon>Pseudomonadati</taxon>
        <taxon>Pseudomonadota</taxon>
        <taxon>Alphaproteobacteria</taxon>
        <taxon>Rhodospirillales</taxon>
        <taxon>Azospirillaceae</taxon>
        <taxon>Azospirillum</taxon>
    </lineage>
</organism>
<protein>
    <recommendedName>
        <fullName evidence="3">ASCH domain-containing protein</fullName>
    </recommendedName>
</protein>
<name>A0A418VVB0_9PROT</name>
<comment type="caution">
    <text evidence="1">The sequence shown here is derived from an EMBL/GenBank/DDBJ whole genome shotgun (WGS) entry which is preliminary data.</text>
</comment>
<reference evidence="1 2" key="1">
    <citation type="submission" date="2018-09" db="EMBL/GenBank/DDBJ databases">
        <authorList>
            <person name="Zhu H."/>
        </authorList>
    </citation>
    <scope>NUCLEOTIDE SEQUENCE [LARGE SCALE GENOMIC DNA]</scope>
    <source>
        <strain evidence="1 2">K2W22B-5</strain>
    </source>
</reference>
<dbReference type="OrthoDB" id="200334at2"/>
<gene>
    <name evidence="1" type="ORF">D3877_12865</name>
</gene>
<accession>A0A418VVB0</accession>
<dbReference type="AlphaFoldDB" id="A0A418VVB0"/>
<evidence type="ECO:0008006" key="3">
    <source>
        <dbReference type="Google" id="ProtNLM"/>
    </source>
</evidence>
<sequence>MVAYSFKKRFAPPILLGLEPGPLQPGAKRQTIRADRKRHARPGEEIQLYTGMRTNSCRLLGRAICTDVSAICLSFGASPSVQIGQGTFCNAVELDAFARQDGFVDWADLARFWASEHEQTPLFDGVLIRWEIRP</sequence>
<evidence type="ECO:0000313" key="2">
    <source>
        <dbReference type="Proteomes" id="UP000283458"/>
    </source>
</evidence>
<keyword evidence="2" id="KW-1185">Reference proteome</keyword>
<proteinExistence type="predicted"/>
<dbReference type="RefSeq" id="WP_119831196.1">
    <property type="nucleotide sequence ID" value="NZ_QYUL01000002.1"/>
</dbReference>
<evidence type="ECO:0000313" key="1">
    <source>
        <dbReference type="EMBL" id="RJF81108.1"/>
    </source>
</evidence>
<dbReference type="EMBL" id="QYUL01000002">
    <property type="protein sequence ID" value="RJF81108.1"/>
    <property type="molecule type" value="Genomic_DNA"/>
</dbReference>